<dbReference type="PANTHER" id="PTHR43685:SF2">
    <property type="entry name" value="GLYCOSYLTRANSFERASE 2-LIKE DOMAIN-CONTAINING PROTEIN"/>
    <property type="match status" value="1"/>
</dbReference>
<evidence type="ECO:0000313" key="5">
    <source>
        <dbReference type="Proteomes" id="UP000321490"/>
    </source>
</evidence>
<sequence>MRSMTDTATTTDTPGGEDSQPLVTVVIPAKNEERSIGGCLDSVLAQDWANLQVIVVDGASDDATPAIVAEYAARDPRVELLTNPVGVIPVSLNLAVEHAKGEWLVRIDAHAAVPSDYVRLAAHHLMTGRYGGVGGRKDGIGRTPAGKAVAAVMASRFGVGGSTYHYGTVPTDVEHVPFGAYPVSVIRAVGGWDEQLRVNQDFEFDHRVREAGHTILFDPALHIDWECRQSIRDFAKQYKRYGGGKVNVAIKHPESVRPRHLAAPALVVECALAAGALLAGRRLRAAALIAPYAVALTVAYRATAPKVEPEARPYIVPAFLAMHLGWGVGFWQQLGRRAQAAARGRRG</sequence>
<keyword evidence="4" id="KW-0808">Transferase</keyword>
<dbReference type="GO" id="GO:0016740">
    <property type="term" value="F:transferase activity"/>
    <property type="evidence" value="ECO:0007669"/>
    <property type="project" value="UniProtKB-KW"/>
</dbReference>
<name>A0A562IXS1_9ACTN</name>
<evidence type="ECO:0000256" key="1">
    <source>
        <dbReference type="SAM" id="MobiDB-lite"/>
    </source>
</evidence>
<dbReference type="Proteomes" id="UP000321490">
    <property type="component" value="Unassembled WGS sequence"/>
</dbReference>
<feature type="region of interest" description="Disordered" evidence="1">
    <location>
        <begin position="1"/>
        <end position="20"/>
    </location>
</feature>
<dbReference type="Pfam" id="PF00535">
    <property type="entry name" value="Glycos_transf_2"/>
    <property type="match status" value="1"/>
</dbReference>
<feature type="domain" description="Glycosyltransferase 2-like" evidence="3">
    <location>
        <begin position="24"/>
        <end position="142"/>
    </location>
</feature>
<keyword evidence="2" id="KW-0472">Membrane</keyword>
<feature type="transmembrane region" description="Helical" evidence="2">
    <location>
        <begin position="314"/>
        <end position="331"/>
    </location>
</feature>
<accession>A0A562IXS1</accession>
<dbReference type="Gene3D" id="3.90.550.10">
    <property type="entry name" value="Spore Coat Polysaccharide Biosynthesis Protein SpsA, Chain A"/>
    <property type="match status" value="1"/>
</dbReference>
<keyword evidence="2" id="KW-1133">Transmembrane helix</keyword>
<dbReference type="EMBL" id="VLKF01000001">
    <property type="protein sequence ID" value="TWH75374.1"/>
    <property type="molecule type" value="Genomic_DNA"/>
</dbReference>
<comment type="caution">
    <text evidence="4">The sequence shown here is derived from an EMBL/GenBank/DDBJ whole genome shotgun (WGS) entry which is preliminary data.</text>
</comment>
<evidence type="ECO:0000313" key="4">
    <source>
        <dbReference type="EMBL" id="TWH75374.1"/>
    </source>
</evidence>
<evidence type="ECO:0000256" key="2">
    <source>
        <dbReference type="SAM" id="Phobius"/>
    </source>
</evidence>
<dbReference type="AlphaFoldDB" id="A0A562IXS1"/>
<organism evidence="4 5">
    <name type="scientific">Modestobacter roseus</name>
    <dbReference type="NCBI Taxonomy" id="1181884"/>
    <lineage>
        <taxon>Bacteria</taxon>
        <taxon>Bacillati</taxon>
        <taxon>Actinomycetota</taxon>
        <taxon>Actinomycetes</taxon>
        <taxon>Geodermatophilales</taxon>
        <taxon>Geodermatophilaceae</taxon>
        <taxon>Modestobacter</taxon>
    </lineage>
</organism>
<dbReference type="InterPro" id="IPR029044">
    <property type="entry name" value="Nucleotide-diphossugar_trans"/>
</dbReference>
<reference evidence="4 5" key="1">
    <citation type="submission" date="2019-07" db="EMBL/GenBank/DDBJ databases">
        <title>R&amp;d 2014.</title>
        <authorList>
            <person name="Klenk H.-P."/>
        </authorList>
    </citation>
    <scope>NUCLEOTIDE SEQUENCE [LARGE SCALE GENOMIC DNA]</scope>
    <source>
        <strain evidence="4 5">DSM 45764</strain>
    </source>
</reference>
<feature type="transmembrane region" description="Helical" evidence="2">
    <location>
        <begin position="285"/>
        <end position="302"/>
    </location>
</feature>
<dbReference type="OrthoDB" id="1757142at2"/>
<protein>
    <submittedName>
        <fullName evidence="4">Glycosyl transferase family 2</fullName>
    </submittedName>
</protein>
<evidence type="ECO:0000259" key="3">
    <source>
        <dbReference type="Pfam" id="PF00535"/>
    </source>
</evidence>
<dbReference type="InterPro" id="IPR050834">
    <property type="entry name" value="Glycosyltransf_2"/>
</dbReference>
<dbReference type="CDD" id="cd02525">
    <property type="entry name" value="Succinoglycan_BP_ExoA"/>
    <property type="match status" value="1"/>
</dbReference>
<dbReference type="SUPFAM" id="SSF53448">
    <property type="entry name" value="Nucleotide-diphospho-sugar transferases"/>
    <property type="match status" value="1"/>
</dbReference>
<dbReference type="InterPro" id="IPR001173">
    <property type="entry name" value="Glyco_trans_2-like"/>
</dbReference>
<keyword evidence="5" id="KW-1185">Reference proteome</keyword>
<feature type="compositionally biased region" description="Low complexity" evidence="1">
    <location>
        <begin position="1"/>
        <end position="13"/>
    </location>
</feature>
<keyword evidence="2" id="KW-0812">Transmembrane</keyword>
<proteinExistence type="predicted"/>
<dbReference type="PANTHER" id="PTHR43685">
    <property type="entry name" value="GLYCOSYLTRANSFERASE"/>
    <property type="match status" value="1"/>
</dbReference>
<gene>
    <name evidence="4" type="ORF">JD78_03930</name>
</gene>